<evidence type="ECO:0000259" key="4">
    <source>
        <dbReference type="PROSITE" id="PS50097"/>
    </source>
</evidence>
<feature type="domain" description="BTB" evidence="4">
    <location>
        <begin position="358"/>
        <end position="425"/>
    </location>
</feature>
<dbReference type="PANTHER" id="PTHR46231:SF1">
    <property type="entry name" value="ANKYRIN REPEAT AND BTB_POZ DOMAIN-CONTAINING PROTEIN 1"/>
    <property type="match status" value="1"/>
</dbReference>
<keyword evidence="3" id="KW-0040">ANK repeat</keyword>
<keyword evidence="2" id="KW-0677">Repeat</keyword>
<dbReference type="SUPFAM" id="SSF54695">
    <property type="entry name" value="POZ domain"/>
    <property type="match status" value="1"/>
</dbReference>
<dbReference type="Gene3D" id="3.30.710.10">
    <property type="entry name" value="Potassium Channel Kv1.1, Chain A"/>
    <property type="match status" value="1"/>
</dbReference>
<dbReference type="Pfam" id="PF00651">
    <property type="entry name" value="BTB"/>
    <property type="match status" value="1"/>
</dbReference>
<dbReference type="InterPro" id="IPR011333">
    <property type="entry name" value="SKP1/BTB/POZ_sf"/>
</dbReference>
<dbReference type="InterPro" id="IPR044515">
    <property type="entry name" value="ABTB1"/>
</dbReference>
<dbReference type="Proteomes" id="UP000236333">
    <property type="component" value="Unassembled WGS sequence"/>
</dbReference>
<proteinExistence type="predicted"/>
<dbReference type="SMART" id="SM00225">
    <property type="entry name" value="BTB"/>
    <property type="match status" value="1"/>
</dbReference>
<evidence type="ECO:0000313" key="6">
    <source>
        <dbReference type="Proteomes" id="UP000236333"/>
    </source>
</evidence>
<dbReference type="InterPro" id="IPR000210">
    <property type="entry name" value="BTB/POZ_dom"/>
</dbReference>
<accession>A0A2J8AA98</accession>
<dbReference type="PROSITE" id="PS50097">
    <property type="entry name" value="BTB"/>
    <property type="match status" value="1"/>
</dbReference>
<comment type="caution">
    <text evidence="5">The sequence shown here is derived from an EMBL/GenBank/DDBJ whole genome shotgun (WGS) entry which is preliminary data.</text>
</comment>
<dbReference type="EMBL" id="PGGS01000089">
    <property type="protein sequence ID" value="PNH09456.1"/>
    <property type="molecule type" value="Genomic_DNA"/>
</dbReference>
<dbReference type="InterPro" id="IPR011042">
    <property type="entry name" value="6-blade_b-propeller_TolB-like"/>
</dbReference>
<dbReference type="GO" id="GO:0000151">
    <property type="term" value="C:ubiquitin ligase complex"/>
    <property type="evidence" value="ECO:0007669"/>
    <property type="project" value="TreeGrafter"/>
</dbReference>
<protein>
    <submittedName>
        <fullName evidence="5">Kelch repeat and BTB domain-containing protein 12</fullName>
    </submittedName>
</protein>
<evidence type="ECO:0000256" key="1">
    <source>
        <dbReference type="ARBA" id="ARBA00004906"/>
    </source>
</evidence>
<evidence type="ECO:0000313" key="5">
    <source>
        <dbReference type="EMBL" id="PNH09456.1"/>
    </source>
</evidence>
<comment type="pathway">
    <text evidence="1">Protein modification; protein ubiquitination.</text>
</comment>
<evidence type="ECO:0000256" key="3">
    <source>
        <dbReference type="ARBA" id="ARBA00023043"/>
    </source>
</evidence>
<gene>
    <name evidence="5" type="ORF">TSOC_003896</name>
</gene>
<organism evidence="5 6">
    <name type="scientific">Tetrabaena socialis</name>
    <dbReference type="NCBI Taxonomy" id="47790"/>
    <lineage>
        <taxon>Eukaryota</taxon>
        <taxon>Viridiplantae</taxon>
        <taxon>Chlorophyta</taxon>
        <taxon>core chlorophytes</taxon>
        <taxon>Chlorophyceae</taxon>
        <taxon>CS clade</taxon>
        <taxon>Chlamydomonadales</taxon>
        <taxon>Tetrabaenaceae</taxon>
        <taxon>Tetrabaena</taxon>
    </lineage>
</organism>
<sequence>MLRCSVALPKGGTGLVVRPAAAGSGGPPQTLVFFDDEVRTLEGGSQGEPFRLGPQLSLTAKGSLSTGLQKANCAVFDPASGCVFYADGTAVMRLSHDNTVTLAAGSKDMAGSVDGTGKAVRFTAIKALAADGRGAVFVAEPKCVRKLTMEGAEPQQASYTVTTLVKSAPESLEWLHLVYDSSADMLLAATEKAVCSVPLPGGGSGDGTAAGTVHLLAGHKSDGTSSKDGCASAARFQTIRGMLSGADHRIHVVDYWDLRRLDGHTTVSTVSPACFSRYSGRAHLAVLPSGQFAAVAAGHANLDVIGGGFAPSNQLTSARRHVELVNHLGAAAGCSGASTSSAGDDGGSASGSGGPGGRIVTVRVGDSAFDAHRSLLAHHSDYFKQLFDSGFSDSGATEIVLSDVNAEAFVWLLAYMYRGVLEVPYNLLRPTAELAGWLFMPDVYHELAMRLMGACTPANTVSNLLWAEKHSMGELVAQLKAYFVRYTKEVVAATPRSAMEELAATCPRISADLMYLVVAALGAS</sequence>
<keyword evidence="6" id="KW-1185">Reference proteome</keyword>
<dbReference type="Gene3D" id="2.120.10.30">
    <property type="entry name" value="TolB, C-terminal domain"/>
    <property type="match status" value="1"/>
</dbReference>
<dbReference type="CDD" id="cd18186">
    <property type="entry name" value="BTB_POZ_ZBTB_KLHL-like"/>
    <property type="match status" value="1"/>
</dbReference>
<dbReference type="OrthoDB" id="534632at2759"/>
<dbReference type="AlphaFoldDB" id="A0A2J8AA98"/>
<evidence type="ECO:0000256" key="2">
    <source>
        <dbReference type="ARBA" id="ARBA00022737"/>
    </source>
</evidence>
<dbReference type="PANTHER" id="PTHR46231">
    <property type="entry name" value="ANKYRIN REPEAT AND BTB/POZ DOMAIN-CONTAINING PROTEIN 1"/>
    <property type="match status" value="1"/>
</dbReference>
<reference evidence="5 6" key="1">
    <citation type="journal article" date="2017" name="Mol. Biol. Evol.">
        <title>The 4-celled Tetrabaena socialis nuclear genome reveals the essential components for genetic control of cell number at the origin of multicellularity in the volvocine lineage.</title>
        <authorList>
            <person name="Featherston J."/>
            <person name="Arakaki Y."/>
            <person name="Hanschen E.R."/>
            <person name="Ferris P.J."/>
            <person name="Michod R.E."/>
            <person name="Olson B.J.S.C."/>
            <person name="Nozaki H."/>
            <person name="Durand P.M."/>
        </authorList>
    </citation>
    <scope>NUCLEOTIDE SEQUENCE [LARGE SCALE GENOMIC DNA]</scope>
    <source>
        <strain evidence="5 6">NIES-571</strain>
    </source>
</reference>
<dbReference type="GO" id="GO:0005737">
    <property type="term" value="C:cytoplasm"/>
    <property type="evidence" value="ECO:0007669"/>
    <property type="project" value="TreeGrafter"/>
</dbReference>
<name>A0A2J8AA98_9CHLO</name>